<dbReference type="OrthoDB" id="4464975at2"/>
<gene>
    <name evidence="2" type="ordered locus">Srot_1160</name>
</gene>
<evidence type="ECO:0000256" key="1">
    <source>
        <dbReference type="SAM" id="MobiDB-lite"/>
    </source>
</evidence>
<dbReference type="Proteomes" id="UP000002247">
    <property type="component" value="Chromosome"/>
</dbReference>
<protein>
    <recommendedName>
        <fullName evidence="4">Head-to-tail stopper</fullName>
    </recommendedName>
</protein>
<dbReference type="AlphaFoldDB" id="D6ZFA8"/>
<organism evidence="2 3">
    <name type="scientific">Segniliparus rotundus (strain ATCC BAA-972 / CDC 1076 / CIP 108378 / DSM 44985 / JCM 13578)</name>
    <dbReference type="NCBI Taxonomy" id="640132"/>
    <lineage>
        <taxon>Bacteria</taxon>
        <taxon>Bacillati</taxon>
        <taxon>Actinomycetota</taxon>
        <taxon>Actinomycetes</taxon>
        <taxon>Mycobacteriales</taxon>
        <taxon>Segniliparaceae</taxon>
        <taxon>Segniliparus</taxon>
    </lineage>
</organism>
<name>D6ZFA8_SEGRD</name>
<sequence>MPETVVITRQSGWSADGDPEPGGVPYEQPVLYIAPLALRRPPEEAGRAEASEGFEVGLPLGCPIKGGDLITVRGLVCRARVKEWRSPFTRRAALVVEATTERG</sequence>
<dbReference type="KEGG" id="srt:Srot_1160"/>
<dbReference type="STRING" id="640132.Srot_1160"/>
<feature type="region of interest" description="Disordered" evidence="1">
    <location>
        <begin position="1"/>
        <end position="21"/>
    </location>
</feature>
<accession>D6ZFA8</accession>
<dbReference type="HOGENOM" id="CLU_2261871_0_0_11"/>
<dbReference type="RefSeq" id="WP_013138088.1">
    <property type="nucleotide sequence ID" value="NC_014168.1"/>
</dbReference>
<reference evidence="2 3" key="1">
    <citation type="journal article" date="2010" name="Stand. Genomic Sci.">
        <title>Complete genome sequence of Segniliparus rotundus type strain (CDC 1076).</title>
        <authorList>
            <person name="Sikorski J."/>
            <person name="Lapidus A."/>
            <person name="Copeland A."/>
            <person name="Misra M."/>
            <person name="Glavina Del Rio T."/>
            <person name="Nolan M."/>
            <person name="Lucas S."/>
            <person name="Chen F."/>
            <person name="Tice H."/>
            <person name="Cheng J.F."/>
            <person name="Jando M."/>
            <person name="Schneider S."/>
            <person name="Bruce D."/>
            <person name="Goodwin L."/>
            <person name="Pitluck S."/>
            <person name="Liolios K."/>
            <person name="Mikhailova N."/>
            <person name="Pati A."/>
            <person name="Ivanova N."/>
            <person name="Mavromatis K."/>
            <person name="Chen A."/>
            <person name="Palaniappan K."/>
            <person name="Chertkov O."/>
            <person name="Land M."/>
            <person name="Hauser L."/>
            <person name="Chang Y.J."/>
            <person name="Jeffries C.D."/>
            <person name="Brettin T."/>
            <person name="Detter J.C."/>
            <person name="Han C."/>
            <person name="Rohde M."/>
            <person name="Goker M."/>
            <person name="Bristow J."/>
            <person name="Eisen J.A."/>
            <person name="Markowitz V."/>
            <person name="Hugenholtz P."/>
            <person name="Kyrpides N.C."/>
            <person name="Klenk H.P."/>
        </authorList>
    </citation>
    <scope>NUCLEOTIDE SEQUENCE [LARGE SCALE GENOMIC DNA]</scope>
    <source>
        <strain evidence="3">ATCC BAA-972 / CDC 1076 / CIP 108378 / DSM 44985 / JCM 13578</strain>
    </source>
</reference>
<proteinExistence type="predicted"/>
<evidence type="ECO:0000313" key="2">
    <source>
        <dbReference type="EMBL" id="ADG97632.1"/>
    </source>
</evidence>
<evidence type="ECO:0000313" key="3">
    <source>
        <dbReference type="Proteomes" id="UP000002247"/>
    </source>
</evidence>
<keyword evidence="3" id="KW-1185">Reference proteome</keyword>
<dbReference type="EMBL" id="CP001958">
    <property type="protein sequence ID" value="ADG97632.1"/>
    <property type="molecule type" value="Genomic_DNA"/>
</dbReference>
<evidence type="ECO:0008006" key="4">
    <source>
        <dbReference type="Google" id="ProtNLM"/>
    </source>
</evidence>